<dbReference type="GO" id="GO:0005576">
    <property type="term" value="C:extracellular region"/>
    <property type="evidence" value="ECO:0007669"/>
    <property type="project" value="UniProtKB-SubCell"/>
</dbReference>
<sequence>MTAPRKVWCLLLSPDKTPIGRPLSVEVSPNDIVAKLKEKIKEKKPNRLQDVDPDELAVWKCKEPTSFDWTDSQTLENQVRQVFSENKVKILVEDTEVSGITFATHELLFARLPHGKLASQVRATVSRL</sequence>
<proteinExistence type="predicted"/>
<evidence type="ECO:0000259" key="4">
    <source>
        <dbReference type="Pfam" id="PF20147"/>
    </source>
</evidence>
<keyword evidence="6" id="KW-1185">Reference proteome</keyword>
<comment type="subcellular location">
    <subcellularLocation>
        <location evidence="1">Host cell</location>
    </subcellularLocation>
    <subcellularLocation>
        <location evidence="2">Secreted</location>
    </subcellularLocation>
</comment>
<evidence type="ECO:0000313" key="5">
    <source>
        <dbReference type="EMBL" id="TDL27678.1"/>
    </source>
</evidence>
<dbReference type="VEuPathDB" id="FungiDB:BD410DRAFT_324833"/>
<gene>
    <name evidence="5" type="ORF">BD410DRAFT_324833</name>
</gene>
<organism evidence="5 6">
    <name type="scientific">Rickenella mellea</name>
    <dbReference type="NCBI Taxonomy" id="50990"/>
    <lineage>
        <taxon>Eukaryota</taxon>
        <taxon>Fungi</taxon>
        <taxon>Dikarya</taxon>
        <taxon>Basidiomycota</taxon>
        <taxon>Agaricomycotina</taxon>
        <taxon>Agaricomycetes</taxon>
        <taxon>Hymenochaetales</taxon>
        <taxon>Rickenellaceae</taxon>
        <taxon>Rickenella</taxon>
    </lineage>
</organism>
<dbReference type="GO" id="GO:0043657">
    <property type="term" value="C:host cell"/>
    <property type="evidence" value="ECO:0007669"/>
    <property type="project" value="UniProtKB-SubCell"/>
</dbReference>
<feature type="domain" description="Crinkler effector protein N-terminal" evidence="4">
    <location>
        <begin position="8"/>
        <end position="85"/>
    </location>
</feature>
<evidence type="ECO:0000313" key="6">
    <source>
        <dbReference type="Proteomes" id="UP000294933"/>
    </source>
</evidence>
<dbReference type="Pfam" id="PF20147">
    <property type="entry name" value="Crinkler"/>
    <property type="match status" value="1"/>
</dbReference>
<protein>
    <recommendedName>
        <fullName evidence="4">Crinkler effector protein N-terminal domain-containing protein</fullName>
    </recommendedName>
</protein>
<keyword evidence="3" id="KW-0964">Secreted</keyword>
<evidence type="ECO:0000256" key="2">
    <source>
        <dbReference type="ARBA" id="ARBA00004613"/>
    </source>
</evidence>
<evidence type="ECO:0000256" key="1">
    <source>
        <dbReference type="ARBA" id="ARBA00004340"/>
    </source>
</evidence>
<dbReference type="InterPro" id="IPR045379">
    <property type="entry name" value="Crinkler_N"/>
</dbReference>
<reference evidence="5 6" key="1">
    <citation type="submission" date="2018-06" db="EMBL/GenBank/DDBJ databases">
        <title>A transcriptomic atlas of mushroom development highlights an independent origin of complex multicellularity.</title>
        <authorList>
            <consortium name="DOE Joint Genome Institute"/>
            <person name="Krizsan K."/>
            <person name="Almasi E."/>
            <person name="Merenyi Z."/>
            <person name="Sahu N."/>
            <person name="Viragh M."/>
            <person name="Koszo T."/>
            <person name="Mondo S."/>
            <person name="Kiss B."/>
            <person name="Balint B."/>
            <person name="Kues U."/>
            <person name="Barry K."/>
            <person name="Hegedus J.C."/>
            <person name="Henrissat B."/>
            <person name="Johnson J."/>
            <person name="Lipzen A."/>
            <person name="Ohm R."/>
            <person name="Nagy I."/>
            <person name="Pangilinan J."/>
            <person name="Yan J."/>
            <person name="Xiong Y."/>
            <person name="Grigoriev I.V."/>
            <person name="Hibbett D.S."/>
            <person name="Nagy L.G."/>
        </authorList>
    </citation>
    <scope>NUCLEOTIDE SEQUENCE [LARGE SCALE GENOMIC DNA]</scope>
    <source>
        <strain evidence="5 6">SZMC22713</strain>
    </source>
</reference>
<evidence type="ECO:0000256" key="3">
    <source>
        <dbReference type="ARBA" id="ARBA00022525"/>
    </source>
</evidence>
<dbReference type="EMBL" id="ML170158">
    <property type="protein sequence ID" value="TDL27678.1"/>
    <property type="molecule type" value="Genomic_DNA"/>
</dbReference>
<accession>A0A4Y7QKB2</accession>
<name>A0A4Y7QKB2_9AGAM</name>
<dbReference type="AlphaFoldDB" id="A0A4Y7QKB2"/>
<dbReference type="Proteomes" id="UP000294933">
    <property type="component" value="Unassembled WGS sequence"/>
</dbReference>
<dbReference type="OrthoDB" id="3216574at2759"/>